<dbReference type="RefSeq" id="WP_236331831.1">
    <property type="nucleotide sequence ID" value="NZ_JAKIJS010000001.1"/>
</dbReference>
<organism evidence="1 2">
    <name type="scientific">Pseudalkalibacillus berkeleyi</name>
    <dbReference type="NCBI Taxonomy" id="1069813"/>
    <lineage>
        <taxon>Bacteria</taxon>
        <taxon>Bacillati</taxon>
        <taxon>Bacillota</taxon>
        <taxon>Bacilli</taxon>
        <taxon>Bacillales</taxon>
        <taxon>Fictibacillaceae</taxon>
        <taxon>Pseudalkalibacillus</taxon>
    </lineage>
</organism>
<gene>
    <name evidence="1" type="ORF">L2716_03515</name>
</gene>
<proteinExistence type="predicted"/>
<evidence type="ECO:0000313" key="2">
    <source>
        <dbReference type="Proteomes" id="UP001649381"/>
    </source>
</evidence>
<keyword evidence="2" id="KW-1185">Reference proteome</keyword>
<accession>A0ABS9GYR1</accession>
<dbReference type="Proteomes" id="UP001649381">
    <property type="component" value="Unassembled WGS sequence"/>
</dbReference>
<dbReference type="EMBL" id="JAKIJS010000001">
    <property type="protein sequence ID" value="MCF6136784.1"/>
    <property type="molecule type" value="Genomic_DNA"/>
</dbReference>
<sequence length="123" mass="14071">MKNLLFGILTMGLLLGISAVVVSPELTDFFVDEREMTVQSKSKESNKIQLKPDQILKQTGSEWNKLSYREQLEFTVNISNGLKSRDMDISQPQELLVQINTYFENNAKDDTIEKALMKILTEN</sequence>
<comment type="caution">
    <text evidence="1">The sequence shown here is derived from an EMBL/GenBank/DDBJ whole genome shotgun (WGS) entry which is preliminary data.</text>
</comment>
<evidence type="ECO:0000313" key="1">
    <source>
        <dbReference type="EMBL" id="MCF6136784.1"/>
    </source>
</evidence>
<evidence type="ECO:0008006" key="3">
    <source>
        <dbReference type="Google" id="ProtNLM"/>
    </source>
</evidence>
<reference evidence="1 2" key="1">
    <citation type="submission" date="2022-01" db="EMBL/GenBank/DDBJ databases">
        <title>Alkalihalobacillus sp. EGI L200015, a novel bacterium isolated from a salt lake sediment.</title>
        <authorList>
            <person name="Gao L."/>
            <person name="Fang B.-Z."/>
            <person name="Li W.-J."/>
        </authorList>
    </citation>
    <scope>NUCLEOTIDE SEQUENCE [LARGE SCALE GENOMIC DNA]</scope>
    <source>
        <strain evidence="1 2">KCTC 12718</strain>
    </source>
</reference>
<name>A0ABS9GYR1_9BACL</name>
<protein>
    <recommendedName>
        <fullName evidence="3">DUF3679 domain-containing protein</fullName>
    </recommendedName>
</protein>